<dbReference type="STRING" id="27342.A0A0H2R320"/>
<feature type="transmembrane region" description="Helical" evidence="1">
    <location>
        <begin position="20"/>
        <end position="39"/>
    </location>
</feature>
<name>A0A0H2R320_9AGAM</name>
<evidence type="ECO:0000256" key="1">
    <source>
        <dbReference type="SAM" id="Phobius"/>
    </source>
</evidence>
<keyword evidence="3" id="KW-1185">Reference proteome</keyword>
<evidence type="ECO:0000313" key="3">
    <source>
        <dbReference type="Proteomes" id="UP000053477"/>
    </source>
</evidence>
<reference evidence="2 3" key="1">
    <citation type="submission" date="2015-04" db="EMBL/GenBank/DDBJ databases">
        <title>Complete genome sequence of Schizopora paradoxa KUC8140, a cosmopolitan wood degrader in East Asia.</title>
        <authorList>
            <consortium name="DOE Joint Genome Institute"/>
            <person name="Min B."/>
            <person name="Park H."/>
            <person name="Jang Y."/>
            <person name="Kim J.-J."/>
            <person name="Kim K.H."/>
            <person name="Pangilinan J."/>
            <person name="Lipzen A."/>
            <person name="Riley R."/>
            <person name="Grigoriev I.V."/>
            <person name="Spatafora J.W."/>
            <person name="Choi I.-G."/>
        </authorList>
    </citation>
    <scope>NUCLEOTIDE SEQUENCE [LARGE SCALE GENOMIC DNA]</scope>
    <source>
        <strain evidence="2 3">KUC8140</strain>
    </source>
</reference>
<dbReference type="EMBL" id="KQ086230">
    <property type="protein sequence ID" value="KLO06170.1"/>
    <property type="molecule type" value="Genomic_DNA"/>
</dbReference>
<dbReference type="Proteomes" id="UP000053477">
    <property type="component" value="Unassembled WGS sequence"/>
</dbReference>
<evidence type="ECO:0000313" key="2">
    <source>
        <dbReference type="EMBL" id="KLO06170.1"/>
    </source>
</evidence>
<organism evidence="2 3">
    <name type="scientific">Schizopora paradoxa</name>
    <dbReference type="NCBI Taxonomy" id="27342"/>
    <lineage>
        <taxon>Eukaryota</taxon>
        <taxon>Fungi</taxon>
        <taxon>Dikarya</taxon>
        <taxon>Basidiomycota</taxon>
        <taxon>Agaricomycotina</taxon>
        <taxon>Agaricomycetes</taxon>
        <taxon>Hymenochaetales</taxon>
        <taxon>Schizoporaceae</taxon>
        <taxon>Schizopora</taxon>
    </lineage>
</organism>
<dbReference type="AlphaFoldDB" id="A0A0H2R320"/>
<protein>
    <submittedName>
        <fullName evidence="2">Uncharacterized protein</fullName>
    </submittedName>
</protein>
<feature type="transmembrane region" description="Helical" evidence="1">
    <location>
        <begin position="59"/>
        <end position="86"/>
    </location>
</feature>
<feature type="transmembrane region" description="Helical" evidence="1">
    <location>
        <begin position="124"/>
        <end position="147"/>
    </location>
</feature>
<dbReference type="OrthoDB" id="3158487at2759"/>
<keyword evidence="1" id="KW-0812">Transmembrane</keyword>
<sequence>MDGDSSTSWLSRHSMRLRMILFFVGAVAVMIAHHCFYWYLNKKPVGFEEGLSDVASFIIYYYTSIANLMTIVAKGLIAAILGIVFAQIFWMQVRRRQYDVPQISESLACKDSPISALKTVQSTFMFSAITFLTLSLAVITIFATGSIDFNDTSYSRPCDVQTVNMSNAAIAVFDATGLHYRNPIAQVKGFVGRVLLSGGPLTPVVVFDEYGGNTTYSITFNAPSLNCTDISSTFDFSDVLPDPDDTDDDTIIVWNANTTTADGALVFTVATRELLPGSNFTVTPGDSPEAVSCIPYESTYIAQVSTGYGDDGSSPAVTVKNVTPVVPLSPASASSSDSAEVQHYAIVDAFTSLLSGNASYDPNTFDFVAGSPIVAYSPMGAAYADSPWYWADSMLDALPSLMENVSVSILSDVLSETNFPTLSSTSTTCDYGNVYYVYRPLRLFLSYGAGLLIGAFGIVLGFYAIHANGREESLDFALILRFVTSRGVALAREKKSSEEPVSLSIYNV</sequence>
<keyword evidence="1" id="KW-0472">Membrane</keyword>
<feature type="transmembrane region" description="Helical" evidence="1">
    <location>
        <begin position="444"/>
        <end position="465"/>
    </location>
</feature>
<dbReference type="InParanoid" id="A0A0H2R320"/>
<gene>
    <name evidence="2" type="ORF">SCHPADRAFT_698392</name>
</gene>
<proteinExistence type="predicted"/>
<accession>A0A0H2R320</accession>
<keyword evidence="1" id="KW-1133">Transmembrane helix</keyword>